<dbReference type="InterPro" id="IPR011009">
    <property type="entry name" value="Kinase-like_dom_sf"/>
</dbReference>
<dbReference type="SUPFAM" id="SSF56112">
    <property type="entry name" value="Protein kinase-like (PK-like)"/>
    <property type="match status" value="1"/>
</dbReference>
<dbReference type="Proteomes" id="UP001209570">
    <property type="component" value="Unassembled WGS sequence"/>
</dbReference>
<proteinExistence type="predicted"/>
<feature type="compositionally biased region" description="Basic and acidic residues" evidence="1">
    <location>
        <begin position="808"/>
        <end position="819"/>
    </location>
</feature>
<evidence type="ECO:0000313" key="5">
    <source>
        <dbReference type="Proteomes" id="UP001209570"/>
    </source>
</evidence>
<feature type="transmembrane region" description="Helical" evidence="2">
    <location>
        <begin position="46"/>
        <end position="70"/>
    </location>
</feature>
<feature type="region of interest" description="Disordered" evidence="1">
    <location>
        <begin position="634"/>
        <end position="662"/>
    </location>
</feature>
<dbReference type="GO" id="GO:0004674">
    <property type="term" value="F:protein serine/threonine kinase activity"/>
    <property type="evidence" value="ECO:0007669"/>
    <property type="project" value="TreeGrafter"/>
</dbReference>
<keyword evidence="5" id="KW-1185">Reference proteome</keyword>
<feature type="transmembrane region" description="Helical" evidence="2">
    <location>
        <begin position="193"/>
        <end position="212"/>
    </location>
</feature>
<dbReference type="Gene3D" id="1.10.510.10">
    <property type="entry name" value="Transferase(Phosphotransferase) domain 1"/>
    <property type="match status" value="1"/>
</dbReference>
<gene>
    <name evidence="4" type="ORF">P43SY_004793</name>
</gene>
<dbReference type="InterPro" id="IPR001245">
    <property type="entry name" value="Ser-Thr/Tyr_kinase_cat_dom"/>
</dbReference>
<organism evidence="4 5">
    <name type="scientific">Pythium insidiosum</name>
    <name type="common">Pythiosis disease agent</name>
    <dbReference type="NCBI Taxonomy" id="114742"/>
    <lineage>
        <taxon>Eukaryota</taxon>
        <taxon>Sar</taxon>
        <taxon>Stramenopiles</taxon>
        <taxon>Oomycota</taxon>
        <taxon>Peronosporomycetes</taxon>
        <taxon>Pythiales</taxon>
        <taxon>Pythiaceae</taxon>
        <taxon>Pythium</taxon>
    </lineage>
</organism>
<feature type="region of interest" description="Disordered" evidence="1">
    <location>
        <begin position="682"/>
        <end position="746"/>
    </location>
</feature>
<feature type="compositionally biased region" description="Basic and acidic residues" evidence="1">
    <location>
        <begin position="783"/>
        <end position="792"/>
    </location>
</feature>
<keyword evidence="2" id="KW-0472">Membrane</keyword>
<feature type="domain" description="Protein kinase" evidence="3">
    <location>
        <begin position="286"/>
        <end position="591"/>
    </location>
</feature>
<dbReference type="InterPro" id="IPR051681">
    <property type="entry name" value="Ser/Thr_Kinases-Pseudokinases"/>
</dbReference>
<accession>A0AAD5LNR1</accession>
<evidence type="ECO:0000313" key="4">
    <source>
        <dbReference type="EMBL" id="KAJ0407365.1"/>
    </source>
</evidence>
<feature type="region of interest" description="Disordered" evidence="1">
    <location>
        <begin position="783"/>
        <end position="877"/>
    </location>
</feature>
<evidence type="ECO:0000256" key="2">
    <source>
        <dbReference type="SAM" id="Phobius"/>
    </source>
</evidence>
<dbReference type="PANTHER" id="PTHR44329">
    <property type="entry name" value="SERINE/THREONINE-PROTEIN KINASE TNNI3K-RELATED"/>
    <property type="match status" value="1"/>
</dbReference>
<reference evidence="4" key="1">
    <citation type="submission" date="2021-12" db="EMBL/GenBank/DDBJ databases">
        <title>Prjna785345.</title>
        <authorList>
            <person name="Rujirawat T."/>
            <person name="Krajaejun T."/>
        </authorList>
    </citation>
    <scope>NUCLEOTIDE SEQUENCE</scope>
    <source>
        <strain evidence="4">Pi057C3</strain>
    </source>
</reference>
<feature type="transmembrane region" description="Helical" evidence="2">
    <location>
        <begin position="154"/>
        <end position="181"/>
    </location>
</feature>
<dbReference type="InterPro" id="IPR008271">
    <property type="entry name" value="Ser/Thr_kinase_AS"/>
</dbReference>
<dbReference type="InterPro" id="IPR000719">
    <property type="entry name" value="Prot_kinase_dom"/>
</dbReference>
<protein>
    <recommendedName>
        <fullName evidence="3">Protein kinase domain-containing protein</fullName>
    </recommendedName>
</protein>
<feature type="transmembrane region" description="Helical" evidence="2">
    <location>
        <begin position="123"/>
        <end position="142"/>
    </location>
</feature>
<evidence type="ECO:0000256" key="1">
    <source>
        <dbReference type="SAM" id="MobiDB-lite"/>
    </source>
</evidence>
<dbReference type="CDD" id="cd13999">
    <property type="entry name" value="STKc_MAP3K-like"/>
    <property type="match status" value="1"/>
</dbReference>
<feature type="compositionally biased region" description="Low complexity" evidence="1">
    <location>
        <begin position="682"/>
        <end position="699"/>
    </location>
</feature>
<dbReference type="EMBL" id="JAKCXM010000022">
    <property type="protein sequence ID" value="KAJ0407365.1"/>
    <property type="molecule type" value="Genomic_DNA"/>
</dbReference>
<feature type="transmembrane region" description="Helical" evidence="2">
    <location>
        <begin position="12"/>
        <end position="34"/>
    </location>
</feature>
<dbReference type="GO" id="GO:0005524">
    <property type="term" value="F:ATP binding"/>
    <property type="evidence" value="ECO:0007669"/>
    <property type="project" value="InterPro"/>
</dbReference>
<feature type="compositionally biased region" description="Low complexity" evidence="1">
    <location>
        <begin position="638"/>
        <end position="650"/>
    </location>
</feature>
<evidence type="ECO:0000259" key="3">
    <source>
        <dbReference type="PROSITE" id="PS50011"/>
    </source>
</evidence>
<name>A0AAD5LNR1_PYTIN</name>
<keyword evidence="2" id="KW-1133">Transmembrane helix</keyword>
<dbReference type="PANTHER" id="PTHR44329:SF289">
    <property type="entry name" value="SERINE_THREONINE-PROTEIN KINASE VIK"/>
    <property type="match status" value="1"/>
</dbReference>
<dbReference type="Pfam" id="PF07714">
    <property type="entry name" value="PK_Tyr_Ser-Thr"/>
    <property type="match status" value="1"/>
</dbReference>
<feature type="transmembrane region" description="Helical" evidence="2">
    <location>
        <begin position="90"/>
        <end position="111"/>
    </location>
</feature>
<keyword evidence="2" id="KW-0812">Transmembrane</keyword>
<dbReference type="PRINTS" id="PR00109">
    <property type="entry name" value="TYRKINASE"/>
</dbReference>
<sequence length="931" mass="101064">MAAVVYDHTGAVVLHLVELLLALILSSLVLPALARNHRHFRRQRAADSLFFSAVLADWVLSAAGVLHYLVLLLRGAVRHHHSTSGVVLAAVFHAALVAELLWPAVLALFALRSADPAFLVRLHWHLAWLVGGIAAFVVTHALQPSQQRLADTRWNGVTVLLAVVVAAVAATVLGVAITLSLRRAQRVRQQQQLIRYLLLVLALELPFMLWIWLGRLLPSAFPDVALALVLLVPMLNAYNYGFNPMLDLARERRGHQPRKGTGQSTGDELLAAMDPDMVALEDLDGLSDIKFLAEGASGTVYKARWLGIDVAMKLIKLPNAGASDDLYQTIIQNSEQAFIEEASICARLRHPNITLFIRAGHYEGKLGILTEFCARGSLKDVLKQHFPLSWKRKVSLALHVAKGLTYLHARNPTYIHRDLKASNILVTDTWMAKLADFGISKVSNFVREPNGGPSASVVTVSAPPGSSNSINFAATQAMADITSFAGTWRWNAPEILKDPMNCRYSRSTDMYSFGMVLWEILSDGAIPFNAVRFDFEVRELVINSQRPQIKPSKGCPDTFVNLLLQCWAQNPSARPTAAQAAAELASILEYMGGTKSALPADSMDSSFDPSVFSFHSRNTERTTFASRITSLFRGGGSSVASSLLGSSTRGQRGGRRGLGLSSASLSSSVDFRDESNKFSMLGSPSSHFSNSTSSSTSSGSIGGLGFGLGTSTRRRGFSRENPLPSLHEYDYDMEPNPSDSSTAALSPADSALMSPIVELPMDAMLEDGVSNTFIELKRLDHVDDLGSPRSRNDSAASSASPDDDYDRDSERPGHADAASRPRGLTNDLDRRHEQEYPSLDPRSGRTDSSATTASLDVAARGRNLSASTSEWAQQREDLESSLLRSAVSDNSDAAARGGGASNRGPGIILFDSRYLLPPSQRGDDTSRTMYL</sequence>
<dbReference type="AlphaFoldDB" id="A0AAD5LNR1"/>
<dbReference type="PROSITE" id="PS00108">
    <property type="entry name" value="PROTEIN_KINASE_ST"/>
    <property type="match status" value="1"/>
</dbReference>
<dbReference type="PROSITE" id="PS50011">
    <property type="entry name" value="PROTEIN_KINASE_DOM"/>
    <property type="match status" value="1"/>
</dbReference>
<dbReference type="SMART" id="SM00220">
    <property type="entry name" value="S_TKc"/>
    <property type="match status" value="1"/>
</dbReference>
<comment type="caution">
    <text evidence="4">The sequence shown here is derived from an EMBL/GenBank/DDBJ whole genome shotgun (WGS) entry which is preliminary data.</text>
</comment>